<proteinExistence type="predicted"/>
<dbReference type="EMBL" id="CM040482">
    <property type="protein sequence ID" value="MCI4395503.1"/>
    <property type="molecule type" value="Genomic_DNA"/>
</dbReference>
<dbReference type="Proteomes" id="UP000829447">
    <property type="component" value="Linkage Group LG29"/>
</dbReference>
<gene>
    <name evidence="1" type="ORF">PGIGA_G00181310</name>
</gene>
<organism evidence="1 2">
    <name type="scientific">Pangasianodon gigas</name>
    <name type="common">Mekong giant catfish</name>
    <name type="synonym">Pangasius gigas</name>
    <dbReference type="NCBI Taxonomy" id="30993"/>
    <lineage>
        <taxon>Eukaryota</taxon>
        <taxon>Metazoa</taxon>
        <taxon>Chordata</taxon>
        <taxon>Craniata</taxon>
        <taxon>Vertebrata</taxon>
        <taxon>Euteleostomi</taxon>
        <taxon>Actinopterygii</taxon>
        <taxon>Neopterygii</taxon>
        <taxon>Teleostei</taxon>
        <taxon>Ostariophysi</taxon>
        <taxon>Siluriformes</taxon>
        <taxon>Pangasiidae</taxon>
        <taxon>Pangasianodon</taxon>
    </lineage>
</organism>
<comment type="caution">
    <text evidence="1">The sequence shown here is derived from an EMBL/GenBank/DDBJ whole genome shotgun (WGS) entry which is preliminary data.</text>
</comment>
<evidence type="ECO:0000313" key="2">
    <source>
        <dbReference type="Proteomes" id="UP000829447"/>
    </source>
</evidence>
<keyword evidence="2" id="KW-1185">Reference proteome</keyword>
<accession>A0ACC5XW37</accession>
<reference evidence="1 2" key="1">
    <citation type="journal article" date="2022" name="bioRxiv">
        <title>An ancient truncated duplication of the anti-Mullerian hormone receptor type 2 gene is a potential conserved master sex determinant in the Pangasiidae catfish family.</title>
        <authorList>
            <person name="Wen M."/>
            <person name="Pan Q."/>
            <person name="Jouanno E."/>
            <person name="Montfort J."/>
            <person name="Zahm M."/>
            <person name="Cabau C."/>
            <person name="Klopp C."/>
            <person name="Iampietro C."/>
            <person name="Roques C."/>
            <person name="Bouchez O."/>
            <person name="Castinel A."/>
            <person name="Donnadieu C."/>
            <person name="Parrinello H."/>
            <person name="Poncet C."/>
            <person name="Belmonte E."/>
            <person name="Gautier V."/>
            <person name="Avarre J.-C."/>
            <person name="Dugue R."/>
            <person name="Gustiano R."/>
            <person name="Ha T.T.T."/>
            <person name="Campet M."/>
            <person name="Sriphairoj K."/>
            <person name="Ribolli J."/>
            <person name="de Almeida F.L."/>
            <person name="Desvignes T."/>
            <person name="Postlethwait J.H."/>
            <person name="Bucao C.F."/>
            <person name="Robinson-Rechavi M."/>
            <person name="Bobe J."/>
            <person name="Herpin A."/>
            <person name="Guiguen Y."/>
        </authorList>
    </citation>
    <scope>NUCLEOTIDE SEQUENCE [LARGE SCALE GENOMIC DNA]</scope>
    <source>
        <strain evidence="1">YG-Dec2019</strain>
    </source>
</reference>
<name>A0ACC5XW37_PANGG</name>
<sequence length="92" mass="10471">MSRPQEGSFVPLLYSSSSQLVSSRSGLSVEKVYLDDHTEKRHLHTRYKSRSWTLECCTETITSSFGFGRLSPGSAALCFMDFERPDRPFSEK</sequence>
<evidence type="ECO:0000313" key="1">
    <source>
        <dbReference type="EMBL" id="MCI4395503.1"/>
    </source>
</evidence>
<protein>
    <submittedName>
        <fullName evidence="1">Uncharacterized protein</fullName>
    </submittedName>
</protein>